<feature type="signal peptide" evidence="2">
    <location>
        <begin position="1"/>
        <end position="24"/>
    </location>
</feature>
<dbReference type="AlphaFoldDB" id="A0A1H4MEQ3"/>
<dbReference type="GeneID" id="95509727"/>
<feature type="domain" description="DUF4232" evidence="3">
    <location>
        <begin position="101"/>
        <end position="211"/>
    </location>
</feature>
<dbReference type="Proteomes" id="UP000182375">
    <property type="component" value="Unassembled WGS sequence"/>
</dbReference>
<feature type="compositionally biased region" description="Gly residues" evidence="1">
    <location>
        <begin position="58"/>
        <end position="85"/>
    </location>
</feature>
<dbReference type="Pfam" id="PF14016">
    <property type="entry name" value="DUF4232"/>
    <property type="match status" value="1"/>
</dbReference>
<feature type="compositionally biased region" description="Low complexity" evidence="1">
    <location>
        <begin position="86"/>
        <end position="97"/>
    </location>
</feature>
<evidence type="ECO:0000256" key="1">
    <source>
        <dbReference type="SAM" id="MobiDB-lite"/>
    </source>
</evidence>
<dbReference type="RefSeq" id="WP_074990232.1">
    <property type="nucleotide sequence ID" value="NZ_FNTD01000004.1"/>
</dbReference>
<gene>
    <name evidence="4" type="ORF">SAMN04490357_0449</name>
</gene>
<keyword evidence="2" id="KW-0732">Signal</keyword>
<dbReference type="PROSITE" id="PS51257">
    <property type="entry name" value="PROKAR_LIPOPROTEIN"/>
    <property type="match status" value="1"/>
</dbReference>
<evidence type="ECO:0000256" key="2">
    <source>
        <dbReference type="SAM" id="SignalP"/>
    </source>
</evidence>
<evidence type="ECO:0000313" key="4">
    <source>
        <dbReference type="EMBL" id="SEB81005.1"/>
    </source>
</evidence>
<protein>
    <recommendedName>
        <fullName evidence="3">DUF4232 domain-containing protein</fullName>
    </recommendedName>
</protein>
<feature type="chain" id="PRO_5039432270" description="DUF4232 domain-containing protein" evidence="2">
    <location>
        <begin position="25"/>
        <end position="237"/>
    </location>
</feature>
<organism evidence="4 5">
    <name type="scientific">Streptomyces misionensis</name>
    <dbReference type="NCBI Taxonomy" id="67331"/>
    <lineage>
        <taxon>Bacteria</taxon>
        <taxon>Bacillati</taxon>
        <taxon>Actinomycetota</taxon>
        <taxon>Actinomycetes</taxon>
        <taxon>Kitasatosporales</taxon>
        <taxon>Streptomycetaceae</taxon>
        <taxon>Streptomyces</taxon>
    </lineage>
</organism>
<dbReference type="STRING" id="67331.SAMN04490357_0449"/>
<dbReference type="EMBL" id="FNTD01000004">
    <property type="protein sequence ID" value="SEB81005.1"/>
    <property type="molecule type" value="Genomic_DNA"/>
</dbReference>
<feature type="compositionally biased region" description="Low complexity" evidence="1">
    <location>
        <begin position="29"/>
        <end position="57"/>
    </location>
</feature>
<reference evidence="4 5" key="1">
    <citation type="submission" date="2016-10" db="EMBL/GenBank/DDBJ databases">
        <authorList>
            <person name="de Groot N.N."/>
        </authorList>
    </citation>
    <scope>NUCLEOTIDE SEQUENCE [LARGE SCALE GENOMIC DNA]</scope>
    <source>
        <strain evidence="4 5">DSM 40306</strain>
    </source>
</reference>
<accession>A0A1H4MEQ3</accession>
<feature type="region of interest" description="Disordered" evidence="1">
    <location>
        <begin position="29"/>
        <end position="97"/>
    </location>
</feature>
<evidence type="ECO:0000259" key="3">
    <source>
        <dbReference type="Pfam" id="PF14016"/>
    </source>
</evidence>
<evidence type="ECO:0000313" key="5">
    <source>
        <dbReference type="Proteomes" id="UP000182375"/>
    </source>
</evidence>
<sequence>MRVKKISALAVIVAAAGLSLTACGGSDGSSTAAQGSTSASASSSTGGQGAAGASSPGTSGGTSGGTGTGTGGSTGTGAGTSGGTGKKAAARTGTATSGAPCKTAHLGFSAASAGVENEIVVNLKNTGSATCSMHGFPGVQLLGADGLGDKGPDAARTDTTGPAVTIAPGEETRFLLHYIPDTSGSGKTYTKLAVTPPNETVFDVMDLDGLNITVPATAGNAPDVYVDPVGYHTGTGK</sequence>
<name>A0A1H4MEQ3_9ACTN</name>
<proteinExistence type="predicted"/>
<dbReference type="InterPro" id="IPR025326">
    <property type="entry name" value="DUF4232"/>
</dbReference>